<feature type="transmembrane region" description="Helical" evidence="1">
    <location>
        <begin position="100"/>
        <end position="119"/>
    </location>
</feature>
<sequence length="182" mass="19706">MAQDAPASRRRPRRSSLAAVLDATTTARLRDNRPGFEQARSSLFNCVFRGKAFGRVEKGLKAALMGLLVASVVVVLIESAAELQAPGSTAAVALRAFFEVVEWAFFAAMLLELLVRVAVMDWTPGFWETSLVAEIALRRSTGDRAAEGLAATCLRALTGWMFERLCCFDHEGPCSALQALAV</sequence>
<keyword evidence="1" id="KW-0472">Membrane</keyword>
<evidence type="ECO:0000256" key="1">
    <source>
        <dbReference type="SAM" id="Phobius"/>
    </source>
</evidence>
<keyword evidence="1" id="KW-1133">Transmembrane helix</keyword>
<accession>A0A5A8DNF9</accession>
<evidence type="ECO:0000313" key="3">
    <source>
        <dbReference type="Proteomes" id="UP000324907"/>
    </source>
</evidence>
<feature type="transmembrane region" description="Helical" evidence="1">
    <location>
        <begin position="59"/>
        <end position="80"/>
    </location>
</feature>
<gene>
    <name evidence="2" type="ORF">FNF28_03016</name>
</gene>
<reference evidence="2 3" key="1">
    <citation type="submission" date="2019-07" db="EMBL/GenBank/DDBJ databases">
        <title>Genomes of Cafeteria roenbergensis.</title>
        <authorList>
            <person name="Fischer M.G."/>
            <person name="Hackl T."/>
            <person name="Roman M."/>
        </authorList>
    </citation>
    <scope>NUCLEOTIDE SEQUENCE [LARGE SCALE GENOMIC DNA]</scope>
    <source>
        <strain evidence="2 3">RCC970-E3</strain>
    </source>
</reference>
<evidence type="ECO:0000313" key="2">
    <source>
        <dbReference type="EMBL" id="KAA0166945.1"/>
    </source>
</evidence>
<organism evidence="2 3">
    <name type="scientific">Cafeteria roenbergensis</name>
    <name type="common">Marine flagellate</name>
    <dbReference type="NCBI Taxonomy" id="33653"/>
    <lineage>
        <taxon>Eukaryota</taxon>
        <taxon>Sar</taxon>
        <taxon>Stramenopiles</taxon>
        <taxon>Bigyra</taxon>
        <taxon>Opalozoa</taxon>
        <taxon>Bicosoecida</taxon>
        <taxon>Cafeteriaceae</taxon>
        <taxon>Cafeteria</taxon>
    </lineage>
</organism>
<proteinExistence type="predicted"/>
<dbReference type="Proteomes" id="UP000324907">
    <property type="component" value="Unassembled WGS sequence"/>
</dbReference>
<keyword evidence="1" id="KW-0812">Transmembrane</keyword>
<name>A0A5A8DNF9_CAFRO</name>
<protein>
    <submittedName>
        <fullName evidence="2">Uncharacterized protein</fullName>
    </submittedName>
</protein>
<comment type="caution">
    <text evidence="2">The sequence shown here is derived from an EMBL/GenBank/DDBJ whole genome shotgun (WGS) entry which is preliminary data.</text>
</comment>
<dbReference type="AlphaFoldDB" id="A0A5A8DNF9"/>
<dbReference type="EMBL" id="VLTL01000037">
    <property type="protein sequence ID" value="KAA0166945.1"/>
    <property type="molecule type" value="Genomic_DNA"/>
</dbReference>